<dbReference type="FunFam" id="2.60.120.340:FF:000007">
    <property type="entry name" value="Nucleophosmin 1a"/>
    <property type="match status" value="1"/>
</dbReference>
<dbReference type="Gene3D" id="2.60.120.340">
    <property type="entry name" value="Nucleoplasmin core domain"/>
    <property type="match status" value="1"/>
</dbReference>
<dbReference type="AlphaFoldDB" id="A0A2G8JZH5"/>
<accession>A0A2G8JZH5</accession>
<dbReference type="GO" id="GO:0003723">
    <property type="term" value="F:RNA binding"/>
    <property type="evidence" value="ECO:0007669"/>
    <property type="project" value="TreeGrafter"/>
</dbReference>
<keyword evidence="3" id="KW-0539">Nucleus</keyword>
<dbReference type="PANTHER" id="PTHR22747:SF18">
    <property type="entry name" value="GEO09167P1-RELATED"/>
    <property type="match status" value="1"/>
</dbReference>
<dbReference type="Pfam" id="PF03066">
    <property type="entry name" value="Nucleoplasmin"/>
    <property type="match status" value="1"/>
</dbReference>
<dbReference type="OrthoDB" id="6075101at2759"/>
<dbReference type="STRING" id="307972.A0A2G8JZH5"/>
<dbReference type="InterPro" id="IPR036824">
    <property type="entry name" value="Nucleoplasmin_core_dom_sf"/>
</dbReference>
<proteinExistence type="inferred from homology"/>
<sequence>MAVREYFWGAELSDKKKEIVWDPDQEDQEDDLDTSGLTHFLFLKQAVLGVKAKPDERNVVEVKADDFDGNSVTQPLFSLKLGLNESTILDIGAQPPLTLRLVSGSGPVYLSGQHALEVNEDDLDLLDDEADEADESPVKVMPKAQAKKRPSSTNDGPAKKAKLDETGDSKKKAGPKAGVLDVGDDDYDSEEDEDFDASMGDDDSDEEDD</sequence>
<evidence type="ECO:0000256" key="1">
    <source>
        <dbReference type="ARBA" id="ARBA00004123"/>
    </source>
</evidence>
<feature type="domain" description="Nucleoplasmin core" evidence="5">
    <location>
        <begin position="7"/>
        <end position="115"/>
    </location>
</feature>
<keyword evidence="7" id="KW-1185">Reference proteome</keyword>
<dbReference type="InterPro" id="IPR004301">
    <property type="entry name" value="Nucleoplasmin"/>
</dbReference>
<dbReference type="GO" id="GO:0003682">
    <property type="term" value="F:chromatin binding"/>
    <property type="evidence" value="ECO:0007669"/>
    <property type="project" value="TreeGrafter"/>
</dbReference>
<name>A0A2G8JZH5_STIJA</name>
<reference evidence="6 7" key="1">
    <citation type="journal article" date="2017" name="PLoS Biol.">
        <title>The sea cucumber genome provides insights into morphological evolution and visceral regeneration.</title>
        <authorList>
            <person name="Zhang X."/>
            <person name="Sun L."/>
            <person name="Yuan J."/>
            <person name="Sun Y."/>
            <person name="Gao Y."/>
            <person name="Zhang L."/>
            <person name="Li S."/>
            <person name="Dai H."/>
            <person name="Hamel J.F."/>
            <person name="Liu C."/>
            <person name="Yu Y."/>
            <person name="Liu S."/>
            <person name="Lin W."/>
            <person name="Guo K."/>
            <person name="Jin S."/>
            <person name="Xu P."/>
            <person name="Storey K.B."/>
            <person name="Huan P."/>
            <person name="Zhang T."/>
            <person name="Zhou Y."/>
            <person name="Zhang J."/>
            <person name="Lin C."/>
            <person name="Li X."/>
            <person name="Xing L."/>
            <person name="Huo D."/>
            <person name="Sun M."/>
            <person name="Wang L."/>
            <person name="Mercier A."/>
            <person name="Li F."/>
            <person name="Yang H."/>
            <person name="Xiang J."/>
        </authorList>
    </citation>
    <scope>NUCLEOTIDE SEQUENCE [LARGE SCALE GENOMIC DNA]</scope>
    <source>
        <strain evidence="6">Shaxun</strain>
        <tissue evidence="6">Muscle</tissue>
    </source>
</reference>
<dbReference type="SUPFAM" id="SSF69203">
    <property type="entry name" value="Nucleoplasmin-like core domain"/>
    <property type="match status" value="1"/>
</dbReference>
<evidence type="ECO:0000256" key="4">
    <source>
        <dbReference type="SAM" id="MobiDB-lite"/>
    </source>
</evidence>
<feature type="non-terminal residue" evidence="6">
    <location>
        <position position="209"/>
    </location>
</feature>
<feature type="region of interest" description="Disordered" evidence="4">
    <location>
        <begin position="132"/>
        <end position="209"/>
    </location>
</feature>
<dbReference type="Proteomes" id="UP000230750">
    <property type="component" value="Unassembled WGS sequence"/>
</dbReference>
<protein>
    <submittedName>
        <fullName evidence="6">Nucleoplasmin-like protein ANO39</fullName>
    </submittedName>
</protein>
<dbReference type="EMBL" id="MRZV01001047">
    <property type="protein sequence ID" value="PIK41148.1"/>
    <property type="molecule type" value="Genomic_DNA"/>
</dbReference>
<gene>
    <name evidence="6" type="ORF">BSL78_21997</name>
</gene>
<dbReference type="GO" id="GO:0005730">
    <property type="term" value="C:nucleolus"/>
    <property type="evidence" value="ECO:0007669"/>
    <property type="project" value="TreeGrafter"/>
</dbReference>
<dbReference type="PANTHER" id="PTHR22747">
    <property type="entry name" value="NUCLEOPLASMIN"/>
    <property type="match status" value="1"/>
</dbReference>
<dbReference type="GO" id="GO:0005654">
    <property type="term" value="C:nucleoplasm"/>
    <property type="evidence" value="ECO:0007669"/>
    <property type="project" value="TreeGrafter"/>
</dbReference>
<feature type="compositionally biased region" description="Basic and acidic residues" evidence="4">
    <location>
        <begin position="157"/>
        <end position="171"/>
    </location>
</feature>
<comment type="similarity">
    <text evidence="2">Belongs to the nucleoplasmin family.</text>
</comment>
<evidence type="ECO:0000259" key="5">
    <source>
        <dbReference type="Pfam" id="PF03066"/>
    </source>
</evidence>
<comment type="subcellular location">
    <subcellularLocation>
        <location evidence="1">Nucleus</location>
    </subcellularLocation>
</comment>
<dbReference type="GO" id="GO:0005737">
    <property type="term" value="C:cytoplasm"/>
    <property type="evidence" value="ECO:0007669"/>
    <property type="project" value="TreeGrafter"/>
</dbReference>
<evidence type="ECO:0000313" key="7">
    <source>
        <dbReference type="Proteomes" id="UP000230750"/>
    </source>
</evidence>
<dbReference type="InterPro" id="IPR024057">
    <property type="entry name" value="Nucleoplasmin_core_dom"/>
</dbReference>
<dbReference type="GO" id="GO:0006338">
    <property type="term" value="P:chromatin remodeling"/>
    <property type="evidence" value="ECO:0007669"/>
    <property type="project" value="TreeGrafter"/>
</dbReference>
<evidence type="ECO:0000256" key="2">
    <source>
        <dbReference type="ARBA" id="ARBA00010744"/>
    </source>
</evidence>
<organism evidence="6 7">
    <name type="scientific">Stichopus japonicus</name>
    <name type="common">Sea cucumber</name>
    <dbReference type="NCBI Taxonomy" id="307972"/>
    <lineage>
        <taxon>Eukaryota</taxon>
        <taxon>Metazoa</taxon>
        <taxon>Echinodermata</taxon>
        <taxon>Eleutherozoa</taxon>
        <taxon>Echinozoa</taxon>
        <taxon>Holothuroidea</taxon>
        <taxon>Aspidochirotacea</taxon>
        <taxon>Aspidochirotida</taxon>
        <taxon>Stichopodidae</taxon>
        <taxon>Apostichopus</taxon>
    </lineage>
</organism>
<evidence type="ECO:0000313" key="6">
    <source>
        <dbReference type="EMBL" id="PIK41148.1"/>
    </source>
</evidence>
<evidence type="ECO:0000256" key="3">
    <source>
        <dbReference type="ARBA" id="ARBA00023242"/>
    </source>
</evidence>
<feature type="compositionally biased region" description="Acidic residues" evidence="4">
    <location>
        <begin position="182"/>
        <end position="209"/>
    </location>
</feature>
<comment type="caution">
    <text evidence="6">The sequence shown here is derived from an EMBL/GenBank/DDBJ whole genome shotgun (WGS) entry which is preliminary data.</text>
</comment>
<dbReference type="GO" id="GO:0042393">
    <property type="term" value="F:histone binding"/>
    <property type="evidence" value="ECO:0007669"/>
    <property type="project" value="TreeGrafter"/>
</dbReference>